<name>A0A5B8UT84_9SPHI</name>
<keyword evidence="5" id="KW-0812">Transmembrane</keyword>
<evidence type="ECO:0000256" key="6">
    <source>
        <dbReference type="ARBA" id="ARBA00023136"/>
    </source>
</evidence>
<dbReference type="KEGG" id="mgin:FRZ54_05755"/>
<feature type="coiled-coil region" evidence="8">
    <location>
        <begin position="341"/>
        <end position="400"/>
    </location>
</feature>
<dbReference type="PANTHER" id="PTHR30026:SF20">
    <property type="entry name" value="OUTER MEMBRANE PROTEIN TOLC"/>
    <property type="match status" value="1"/>
</dbReference>
<dbReference type="GO" id="GO:0015288">
    <property type="term" value="F:porin activity"/>
    <property type="evidence" value="ECO:0007669"/>
    <property type="project" value="TreeGrafter"/>
</dbReference>
<organism evidence="10 11">
    <name type="scientific">Mucilaginibacter ginsenosidivorans</name>
    <dbReference type="NCBI Taxonomy" id="398053"/>
    <lineage>
        <taxon>Bacteria</taxon>
        <taxon>Pseudomonadati</taxon>
        <taxon>Bacteroidota</taxon>
        <taxon>Sphingobacteriia</taxon>
        <taxon>Sphingobacteriales</taxon>
        <taxon>Sphingobacteriaceae</taxon>
        <taxon>Mucilaginibacter</taxon>
    </lineage>
</organism>
<dbReference type="InterPro" id="IPR051906">
    <property type="entry name" value="TolC-like"/>
</dbReference>
<keyword evidence="6" id="KW-0472">Membrane</keyword>
<accession>A0A5B8UT84</accession>
<evidence type="ECO:0000313" key="11">
    <source>
        <dbReference type="Proteomes" id="UP000321479"/>
    </source>
</evidence>
<reference evidence="10 11" key="1">
    <citation type="journal article" date="2017" name="Curr. Microbiol.">
        <title>Mucilaginibacter ginsenosidivorans sp. nov., Isolated from Soil of Ginseng Field.</title>
        <authorList>
            <person name="Kim M.M."/>
            <person name="Siddiqi M.Z."/>
            <person name="Im W.T."/>
        </authorList>
    </citation>
    <scope>NUCLEOTIDE SEQUENCE [LARGE SCALE GENOMIC DNA]</scope>
    <source>
        <strain evidence="10 11">Gsoil 3017</strain>
    </source>
</reference>
<feature type="chain" id="PRO_5022718247" evidence="9">
    <location>
        <begin position="29"/>
        <end position="448"/>
    </location>
</feature>
<keyword evidence="11" id="KW-1185">Reference proteome</keyword>
<sequence>MSSNKKYFILFSVTASLFFLAPVLKARAQDSIRNLSLDEAIAATLGNNKAIEIAKLDEKIAIANYKQTQAIFLPRIGFSYTAMTTNDPLNAFGFKLDQRVITQNDFNPQLLNHPSGTPDIITKLEVQQPLLNMDMLYMRKGAEKQIEVYQYKTKRTKEYLTFEVQKAFMQLQLAYEAAGVLNEALKTAKSVYKFTDDHYKQGLIQKSDVLNANVHLTSIESNIAKAQSNIRNASDYLSLLMGAKTGVVYKTDGLTADGSQSADTTQKVPGSRADFMAMEKAIEASDMMIRSNQLSYLPKLNAFGNYQYNDAHLTGFGANSYLVGVQLSWDIFKGNSTKNKITAQKLERDKLSAELSQQKDQSQMEINKVYRDLADVRFEIGQEKAAVEQATESLRILQNRYQQGLINTTDVLTAETQLSQQKFALAQAVFTMNVTRAYIQLLTSSTNK</sequence>
<dbReference type="GO" id="GO:0015562">
    <property type="term" value="F:efflux transmembrane transporter activity"/>
    <property type="evidence" value="ECO:0007669"/>
    <property type="project" value="InterPro"/>
</dbReference>
<keyword evidence="8" id="KW-0175">Coiled coil</keyword>
<dbReference type="Proteomes" id="UP000321479">
    <property type="component" value="Chromosome"/>
</dbReference>
<dbReference type="Gene3D" id="1.20.1600.10">
    <property type="entry name" value="Outer membrane efflux proteins (OEP)"/>
    <property type="match status" value="1"/>
</dbReference>
<dbReference type="PANTHER" id="PTHR30026">
    <property type="entry name" value="OUTER MEMBRANE PROTEIN TOLC"/>
    <property type="match status" value="1"/>
</dbReference>
<evidence type="ECO:0000256" key="7">
    <source>
        <dbReference type="ARBA" id="ARBA00023237"/>
    </source>
</evidence>
<dbReference type="InterPro" id="IPR003423">
    <property type="entry name" value="OMP_efflux"/>
</dbReference>
<evidence type="ECO:0000256" key="3">
    <source>
        <dbReference type="ARBA" id="ARBA00022448"/>
    </source>
</evidence>
<gene>
    <name evidence="10" type="ORF">FRZ54_05755</name>
</gene>
<dbReference type="AlphaFoldDB" id="A0A5B8UT84"/>
<keyword evidence="7" id="KW-0998">Cell outer membrane</keyword>
<evidence type="ECO:0000256" key="9">
    <source>
        <dbReference type="SAM" id="SignalP"/>
    </source>
</evidence>
<keyword evidence="9" id="KW-0732">Signal</keyword>
<comment type="similarity">
    <text evidence="2">Belongs to the outer membrane factor (OMF) (TC 1.B.17) family.</text>
</comment>
<comment type="subcellular location">
    <subcellularLocation>
        <location evidence="1">Cell outer membrane</location>
    </subcellularLocation>
</comment>
<dbReference type="EMBL" id="CP042436">
    <property type="protein sequence ID" value="QEC62108.1"/>
    <property type="molecule type" value="Genomic_DNA"/>
</dbReference>
<protein>
    <submittedName>
        <fullName evidence="10">TolC family protein</fullName>
    </submittedName>
</protein>
<proteinExistence type="inferred from homology"/>
<dbReference type="Pfam" id="PF02321">
    <property type="entry name" value="OEP"/>
    <property type="match status" value="2"/>
</dbReference>
<evidence type="ECO:0000256" key="8">
    <source>
        <dbReference type="SAM" id="Coils"/>
    </source>
</evidence>
<keyword evidence="3" id="KW-0813">Transport</keyword>
<feature type="signal peptide" evidence="9">
    <location>
        <begin position="1"/>
        <end position="28"/>
    </location>
</feature>
<dbReference type="RefSeq" id="WP_147030685.1">
    <property type="nucleotide sequence ID" value="NZ_CP042436.1"/>
</dbReference>
<evidence type="ECO:0000256" key="1">
    <source>
        <dbReference type="ARBA" id="ARBA00004442"/>
    </source>
</evidence>
<dbReference type="GO" id="GO:0009279">
    <property type="term" value="C:cell outer membrane"/>
    <property type="evidence" value="ECO:0007669"/>
    <property type="project" value="UniProtKB-SubCell"/>
</dbReference>
<evidence type="ECO:0000313" key="10">
    <source>
        <dbReference type="EMBL" id="QEC62108.1"/>
    </source>
</evidence>
<dbReference type="OrthoDB" id="13803at2"/>
<evidence type="ECO:0000256" key="2">
    <source>
        <dbReference type="ARBA" id="ARBA00007613"/>
    </source>
</evidence>
<dbReference type="SUPFAM" id="SSF56954">
    <property type="entry name" value="Outer membrane efflux proteins (OEP)"/>
    <property type="match status" value="1"/>
</dbReference>
<evidence type="ECO:0000256" key="5">
    <source>
        <dbReference type="ARBA" id="ARBA00022692"/>
    </source>
</evidence>
<keyword evidence="4" id="KW-1134">Transmembrane beta strand</keyword>
<dbReference type="GO" id="GO:1990281">
    <property type="term" value="C:efflux pump complex"/>
    <property type="evidence" value="ECO:0007669"/>
    <property type="project" value="TreeGrafter"/>
</dbReference>
<evidence type="ECO:0000256" key="4">
    <source>
        <dbReference type="ARBA" id="ARBA00022452"/>
    </source>
</evidence>